<evidence type="ECO:0000313" key="3">
    <source>
        <dbReference type="EMBL" id="AFM03588.1"/>
    </source>
</evidence>
<comment type="subunit">
    <text evidence="2">Component of a cohesin-like complex composed of ScpA, ScpB and the Smc homodimer, in which ScpA and ScpB bind to the head domain of Smc. The presence of the three proteins is required for the association of the complex with DNA.</text>
</comment>
<dbReference type="HAMAP" id="MF_01805">
    <property type="entry name" value="ScpA"/>
    <property type="match status" value="1"/>
</dbReference>
<dbReference type="InterPro" id="IPR003768">
    <property type="entry name" value="ScpA"/>
</dbReference>
<evidence type="ECO:0000256" key="2">
    <source>
        <dbReference type="HAMAP-Rule" id="MF_01805"/>
    </source>
</evidence>
<evidence type="ECO:0000256" key="1">
    <source>
        <dbReference type="ARBA" id="ARBA00044777"/>
    </source>
</evidence>
<evidence type="ECO:0000313" key="4">
    <source>
        <dbReference type="Proteomes" id="UP000006054"/>
    </source>
</evidence>
<dbReference type="GO" id="GO:0007059">
    <property type="term" value="P:chromosome segregation"/>
    <property type="evidence" value="ECO:0007669"/>
    <property type="project" value="UniProtKB-UniRule"/>
</dbReference>
<dbReference type="GO" id="GO:0005737">
    <property type="term" value="C:cytoplasm"/>
    <property type="evidence" value="ECO:0007669"/>
    <property type="project" value="UniProtKB-SubCell"/>
</dbReference>
<comment type="similarity">
    <text evidence="2">Belongs to the ScpA family.</text>
</comment>
<keyword evidence="2" id="KW-0963">Cytoplasm</keyword>
<dbReference type="OrthoDB" id="9811016at2"/>
<dbReference type="GO" id="GO:0006260">
    <property type="term" value="P:DNA replication"/>
    <property type="evidence" value="ECO:0007669"/>
    <property type="project" value="UniProtKB-UniRule"/>
</dbReference>
<keyword evidence="2" id="KW-0131">Cell cycle</keyword>
<dbReference type="Proteomes" id="UP000006054">
    <property type="component" value="Chromosome"/>
</dbReference>
<dbReference type="Pfam" id="PF02616">
    <property type="entry name" value="SMC_ScpA"/>
    <property type="match status" value="1"/>
</dbReference>
<keyword evidence="2" id="KW-0132">Cell division</keyword>
<dbReference type="Gene3D" id="6.10.250.2410">
    <property type="match status" value="1"/>
</dbReference>
<accession>I4AI03</accession>
<dbReference type="EMBL" id="CP003345">
    <property type="protein sequence ID" value="AFM03588.1"/>
    <property type="molecule type" value="Genomic_DNA"/>
</dbReference>
<comment type="function">
    <text evidence="2">Participates in chromosomal partition during cell division. May act via the formation of a condensin-like complex containing Smc and ScpB that pull DNA away from mid-cell into both cell halves.</text>
</comment>
<proteinExistence type="inferred from homology"/>
<dbReference type="STRING" id="880071.Fleli_1150"/>
<dbReference type="KEGG" id="fli:Fleli_1150"/>
<dbReference type="eggNOG" id="COG1354">
    <property type="taxonomic scope" value="Bacteria"/>
</dbReference>
<sequence>MYEIKIPVFEGAFDLLLFFIERDELDIYDIPITKVTTDFLEYIRALEKMNIELASEFIVVAATLMQIKAKMLLPREQVDEEGNIIDPRKELIQQLLEYKRFRPVIEQLSNLEADSLARETRGNIISELKSLNKVRPEDVDLEDVDLYKLLKAFQNVMELHELSQPKLSNIKPYPYSVNNQRTYLIEKIIKNEKVNFIEILKESGNRVLVVFNFLAILELIQVGDIRLEMSEEPNFNEFYLCRE</sequence>
<dbReference type="RefSeq" id="WP_014797045.1">
    <property type="nucleotide sequence ID" value="NC_018018.1"/>
</dbReference>
<protein>
    <recommendedName>
        <fullName evidence="1 2">Segregation and condensation protein A</fullName>
    </recommendedName>
</protein>
<dbReference type="PANTHER" id="PTHR33969">
    <property type="entry name" value="SEGREGATION AND CONDENSATION PROTEIN A"/>
    <property type="match status" value="1"/>
</dbReference>
<dbReference type="GO" id="GO:0051301">
    <property type="term" value="P:cell division"/>
    <property type="evidence" value="ECO:0007669"/>
    <property type="project" value="UniProtKB-KW"/>
</dbReference>
<dbReference type="AlphaFoldDB" id="I4AI03"/>
<keyword evidence="2" id="KW-0159">Chromosome partition</keyword>
<gene>
    <name evidence="2" type="primary">scpA</name>
    <name evidence="3" type="ordered locus">Fleli_1150</name>
</gene>
<dbReference type="PANTHER" id="PTHR33969:SF2">
    <property type="entry name" value="SEGREGATION AND CONDENSATION PROTEIN A"/>
    <property type="match status" value="1"/>
</dbReference>
<dbReference type="HOGENOM" id="CLU_038686_3_0_10"/>
<dbReference type="PATRIC" id="fig|880071.3.peg.1122"/>
<keyword evidence="4" id="KW-1185">Reference proteome</keyword>
<name>I4AI03_BERLS</name>
<organism evidence="3 4">
    <name type="scientific">Bernardetia litoralis (strain ATCC 23117 / DSM 6794 / NBRC 15988 / NCIMB 1366 / Fx l1 / Sio-4)</name>
    <name type="common">Flexibacter litoralis</name>
    <dbReference type="NCBI Taxonomy" id="880071"/>
    <lineage>
        <taxon>Bacteria</taxon>
        <taxon>Pseudomonadati</taxon>
        <taxon>Bacteroidota</taxon>
        <taxon>Cytophagia</taxon>
        <taxon>Cytophagales</taxon>
        <taxon>Bernardetiaceae</taxon>
        <taxon>Bernardetia</taxon>
    </lineage>
</organism>
<reference evidence="4" key="1">
    <citation type="submission" date="2012-06" db="EMBL/GenBank/DDBJ databases">
        <title>The complete genome of Flexibacter litoralis DSM 6794.</title>
        <authorList>
            <person name="Lucas S."/>
            <person name="Copeland A."/>
            <person name="Lapidus A."/>
            <person name="Glavina del Rio T."/>
            <person name="Dalin E."/>
            <person name="Tice H."/>
            <person name="Bruce D."/>
            <person name="Goodwin L."/>
            <person name="Pitluck S."/>
            <person name="Peters L."/>
            <person name="Ovchinnikova G."/>
            <person name="Lu M."/>
            <person name="Kyrpides N."/>
            <person name="Mavromatis K."/>
            <person name="Ivanova N."/>
            <person name="Brettin T."/>
            <person name="Detter J.C."/>
            <person name="Han C."/>
            <person name="Larimer F."/>
            <person name="Land M."/>
            <person name="Hauser L."/>
            <person name="Markowitz V."/>
            <person name="Cheng J.-F."/>
            <person name="Hugenholtz P."/>
            <person name="Woyke T."/>
            <person name="Wu D."/>
            <person name="Spring S."/>
            <person name="Lang E."/>
            <person name="Kopitz M."/>
            <person name="Brambilla E."/>
            <person name="Klenk H.-P."/>
            <person name="Eisen J.A."/>
        </authorList>
    </citation>
    <scope>NUCLEOTIDE SEQUENCE [LARGE SCALE GENOMIC DNA]</scope>
    <source>
        <strain evidence="4">ATCC 23117 / DSM 6794 / NBRC 15988 / NCIMB 1366 / Sio-4</strain>
    </source>
</reference>
<comment type="subcellular location">
    <subcellularLocation>
        <location evidence="2">Cytoplasm</location>
    </subcellularLocation>
    <text evidence="2">Associated with two foci at the outer edges of the nucleoid region in young cells, and at four foci within both cell halves in older cells.</text>
</comment>